<evidence type="ECO:0000256" key="1">
    <source>
        <dbReference type="ARBA" id="ARBA00009740"/>
    </source>
</evidence>
<comment type="similarity">
    <text evidence="1">Belongs to the OBAP family.</text>
</comment>
<dbReference type="PANTHER" id="PTHR31360:SF0">
    <property type="entry name" value="OIL BODY-ASSOCIATED PROTEIN 1B"/>
    <property type="match status" value="1"/>
</dbReference>
<protein>
    <submittedName>
        <fullName evidence="3">Uncharacterized protein</fullName>
    </submittedName>
</protein>
<dbReference type="InterPro" id="IPR010686">
    <property type="entry name" value="OBAP-like"/>
</dbReference>
<evidence type="ECO:0000313" key="4">
    <source>
        <dbReference type="Proteomes" id="UP000663845"/>
    </source>
</evidence>
<keyword evidence="2" id="KW-0732">Signal</keyword>
<feature type="chain" id="PRO_5032530952" evidence="2">
    <location>
        <begin position="19"/>
        <end position="160"/>
    </location>
</feature>
<accession>A0A814SC46</accession>
<gene>
    <name evidence="3" type="ORF">JYZ213_LOCUS23795</name>
</gene>
<dbReference type="Pfam" id="PF06884">
    <property type="entry name" value="DUF1264"/>
    <property type="match status" value="1"/>
</dbReference>
<evidence type="ECO:0000313" key="3">
    <source>
        <dbReference type="EMBL" id="CAF1145407.1"/>
    </source>
</evidence>
<comment type="caution">
    <text evidence="3">The sequence shown here is derived from an EMBL/GenBank/DDBJ whole genome shotgun (WGS) entry which is preliminary data.</text>
</comment>
<dbReference type="AlphaFoldDB" id="A0A814SC46"/>
<proteinExistence type="inferred from homology"/>
<dbReference type="Proteomes" id="UP000663845">
    <property type="component" value="Unassembled WGS sequence"/>
</dbReference>
<name>A0A814SC46_9BILA</name>
<evidence type="ECO:0000256" key="2">
    <source>
        <dbReference type="SAM" id="SignalP"/>
    </source>
</evidence>
<dbReference type="PANTHER" id="PTHR31360">
    <property type="match status" value="1"/>
</dbReference>
<dbReference type="EMBL" id="CAJNOG010000285">
    <property type="protein sequence ID" value="CAF1145407.1"/>
    <property type="molecule type" value="Genomic_DNA"/>
</dbReference>
<feature type="signal peptide" evidence="2">
    <location>
        <begin position="1"/>
        <end position="18"/>
    </location>
</feature>
<organism evidence="3 4">
    <name type="scientific">Adineta steineri</name>
    <dbReference type="NCBI Taxonomy" id="433720"/>
    <lineage>
        <taxon>Eukaryota</taxon>
        <taxon>Metazoa</taxon>
        <taxon>Spiralia</taxon>
        <taxon>Gnathifera</taxon>
        <taxon>Rotifera</taxon>
        <taxon>Eurotatoria</taxon>
        <taxon>Bdelloidea</taxon>
        <taxon>Adinetida</taxon>
        <taxon>Adinetidae</taxon>
        <taxon>Adineta</taxon>
    </lineage>
</organism>
<sequence>MRKLIGLALAFGAGIGASKVFQWTPVSSGHQHGEQTPGSKMTAKGHILDMGARMAGHFAPVNSIHQHVCGFHFYSGQMNRQLIAHHYCSHINQDVRQCVIYDSDRPDARLQQSTQAQENTKCDNTFKIKQILDYASHDRKINLSCSFKVYIQEEKYLEPS</sequence>
<reference evidence="3" key="1">
    <citation type="submission" date="2021-02" db="EMBL/GenBank/DDBJ databases">
        <authorList>
            <person name="Nowell W R."/>
        </authorList>
    </citation>
    <scope>NUCLEOTIDE SEQUENCE</scope>
</reference>